<evidence type="ECO:0000313" key="12">
    <source>
        <dbReference type="EMBL" id="AKQ33162.1"/>
    </source>
</evidence>
<evidence type="ECO:0000259" key="11">
    <source>
        <dbReference type="Pfam" id="PF19310"/>
    </source>
</evidence>
<gene>
    <name evidence="12" type="primary">prlC</name>
    <name evidence="12" type="ORF">CleRT_00490</name>
</gene>
<evidence type="ECO:0000256" key="1">
    <source>
        <dbReference type="ARBA" id="ARBA00006040"/>
    </source>
</evidence>
<sequence>MNKMNVEIDLPQFSSIVLSDVEESLDQLLSKSRGKIEQLVVSGKNYTWQTLMQPLEDINDQLHCYWAPISHLNAVVNSPLLREVYHACLPKLSKYTTEISHHYGLYQAIQSLADGIEYQKLNKAQRKVVDNEIHNFKLAGISLPPEKKQRFAELAETLSQLQNKFEENLLDATQGWFKQVTDENELRGLPPHAITLAHQTAAQRELEGWIFTLEIPSYLAVMTYANSRALRQEMLTAFVTRASDQGPNAGKWDNTQVIEKILNARLELAQLLDFRNFAQYSLETKMVKEPKKVLEFLNQLVKASLPKAKEEFKELCEFARKNLGIKKLESWDIAYTAEKLCQQRYAISQEDLRPYFPEAQVVQGLFNVVNRLFQISVRLMVDVDIWHPDVRCYAVYDAQDQLRGYFYFDLYARENKRGGAWMDDPRLRRRLSNREVQLPVAFVNCNFNPPVANHPALFSHDEVVTLFHEFGHAIQHMLTKIDYAEVSGIHGIPWDAVELASQFLENWAWQKESLLMLAKHYQTGEPLPDELFQRMHKARNFQAAMQMIRQLEFALFDMRLHMEFDLSIKNQVQKLLDEVRQEVCVVPIAAFNRFQNSFSHIFSGSYAAGYYSYKWAEVMAADAFSLFQEKGIFNSHSAQQFLTYILEPGGSEEPMHLFKAFRGREPKIEALLHQKGIKPS</sequence>
<evidence type="ECO:0000256" key="5">
    <source>
        <dbReference type="ARBA" id="ARBA00022833"/>
    </source>
</evidence>
<dbReference type="InterPro" id="IPR024077">
    <property type="entry name" value="Neurolysin/TOP_dom2"/>
</dbReference>
<keyword evidence="13" id="KW-1185">Reference proteome</keyword>
<dbReference type="InterPro" id="IPR024079">
    <property type="entry name" value="MetalloPept_cat_dom_sf"/>
</dbReference>
<dbReference type="SUPFAM" id="SSF55486">
    <property type="entry name" value="Metalloproteases ('zincins'), catalytic domain"/>
    <property type="match status" value="1"/>
</dbReference>
<dbReference type="Gene3D" id="1.20.1050.40">
    <property type="entry name" value="Endopeptidase. Chain P, domain 1"/>
    <property type="match status" value="1"/>
</dbReference>
<evidence type="ECO:0000256" key="9">
    <source>
        <dbReference type="RuleBase" id="RU003435"/>
    </source>
</evidence>
<dbReference type="Gene3D" id="3.40.390.10">
    <property type="entry name" value="Collagenase (Catalytic Domain)"/>
    <property type="match status" value="1"/>
</dbReference>
<evidence type="ECO:0000256" key="7">
    <source>
        <dbReference type="ARBA" id="ARBA00024603"/>
    </source>
</evidence>
<comment type="similarity">
    <text evidence="1 9">Belongs to the peptidase M3 family.</text>
</comment>
<dbReference type="InterPro" id="IPR024080">
    <property type="entry name" value="Neurolysin/TOP_N"/>
</dbReference>
<evidence type="ECO:0000256" key="6">
    <source>
        <dbReference type="ARBA" id="ARBA00023049"/>
    </source>
</evidence>
<protein>
    <recommendedName>
        <fullName evidence="8">oligopeptidase A</fullName>
        <ecNumber evidence="8">3.4.24.70</ecNumber>
    </recommendedName>
</protein>
<keyword evidence="3 9" id="KW-0479">Metal-binding</keyword>
<evidence type="ECO:0000259" key="10">
    <source>
        <dbReference type="Pfam" id="PF01432"/>
    </source>
</evidence>
<dbReference type="InterPro" id="IPR045666">
    <property type="entry name" value="OpdA_N"/>
</dbReference>
<dbReference type="CDD" id="cd06456">
    <property type="entry name" value="M3A_DCP"/>
    <property type="match status" value="1"/>
</dbReference>
<comment type="catalytic activity">
    <reaction evidence="7">
        <text>Hydrolysis of oligopeptides, with broad specificity. Gly or Ala commonly occur as P1 or P1' residues, but more distant residues are also important, as is shown by the fact that Z-Gly-Pro-Gly-|-Gly-Pro-Ala is cleaved, but not Z-(Gly)(5).</text>
        <dbReference type="EC" id="3.4.24.70"/>
    </reaction>
</comment>
<keyword evidence="2 9" id="KW-0645">Protease</keyword>
<dbReference type="Pfam" id="PF01432">
    <property type="entry name" value="Peptidase_M3"/>
    <property type="match status" value="1"/>
</dbReference>
<evidence type="ECO:0000256" key="4">
    <source>
        <dbReference type="ARBA" id="ARBA00022801"/>
    </source>
</evidence>
<proteinExistence type="inferred from homology"/>
<reference evidence="12 13" key="1">
    <citation type="journal article" date="2015" name="Genome Biol. Evol.">
        <title>Distinctive Genome Reduction Rates Revealed by Genomic Analyses of Two Coxiella-Like Endosymbionts in Ticks.</title>
        <authorList>
            <person name="Gottlieb Y."/>
            <person name="Lalzar I."/>
            <person name="Klasson L."/>
        </authorList>
    </citation>
    <scope>NUCLEOTIDE SEQUENCE [LARGE SCALE GENOMIC DNA]</scope>
    <source>
        <strain evidence="12 13">CRt</strain>
    </source>
</reference>
<name>A0ABM5UTA4_9COXI</name>
<accession>A0ABM5UTA4</accession>
<dbReference type="PANTHER" id="PTHR11804">
    <property type="entry name" value="PROTEASE M3 THIMET OLIGOPEPTIDASE-RELATED"/>
    <property type="match status" value="1"/>
</dbReference>
<dbReference type="EC" id="3.4.24.70" evidence="8"/>
<evidence type="ECO:0000256" key="2">
    <source>
        <dbReference type="ARBA" id="ARBA00022670"/>
    </source>
</evidence>
<keyword evidence="5 9" id="KW-0862">Zinc</keyword>
<evidence type="ECO:0000256" key="3">
    <source>
        <dbReference type="ARBA" id="ARBA00022723"/>
    </source>
</evidence>
<keyword evidence="6 9" id="KW-0482">Metalloprotease</keyword>
<dbReference type="Pfam" id="PF19310">
    <property type="entry name" value="TOP_N"/>
    <property type="match status" value="1"/>
</dbReference>
<dbReference type="EMBL" id="CP011126">
    <property type="protein sequence ID" value="AKQ33162.1"/>
    <property type="molecule type" value="Genomic_DNA"/>
</dbReference>
<dbReference type="InterPro" id="IPR034005">
    <property type="entry name" value="M3A_DCP"/>
</dbReference>
<dbReference type="InterPro" id="IPR001567">
    <property type="entry name" value="Pept_M3A_M3B_dom"/>
</dbReference>
<organism evidence="12 13">
    <name type="scientific">Candidatus Coxiella mudrowiae</name>
    <dbReference type="NCBI Taxonomy" id="2054173"/>
    <lineage>
        <taxon>Bacteria</taxon>
        <taxon>Pseudomonadati</taxon>
        <taxon>Pseudomonadota</taxon>
        <taxon>Gammaproteobacteria</taxon>
        <taxon>Legionellales</taxon>
        <taxon>Coxiellaceae</taxon>
        <taxon>Coxiella</taxon>
    </lineage>
</organism>
<feature type="domain" description="Oligopeptidase A N-terminal" evidence="11">
    <location>
        <begin position="27"/>
        <end position="148"/>
    </location>
</feature>
<dbReference type="Gene3D" id="1.10.1370.10">
    <property type="entry name" value="Neurolysin, domain 3"/>
    <property type="match status" value="1"/>
</dbReference>
<feature type="domain" description="Peptidase M3A/M3B catalytic" evidence="10">
    <location>
        <begin position="221"/>
        <end position="676"/>
    </location>
</feature>
<evidence type="ECO:0000313" key="13">
    <source>
        <dbReference type="Proteomes" id="UP000063965"/>
    </source>
</evidence>
<evidence type="ECO:0000256" key="8">
    <source>
        <dbReference type="ARBA" id="ARBA00026100"/>
    </source>
</evidence>
<dbReference type="InterPro" id="IPR045090">
    <property type="entry name" value="Pept_M3A_M3B"/>
</dbReference>
<dbReference type="Proteomes" id="UP000063965">
    <property type="component" value="Chromosome"/>
</dbReference>
<comment type="cofactor">
    <cofactor evidence="9">
        <name>Zn(2+)</name>
        <dbReference type="ChEBI" id="CHEBI:29105"/>
    </cofactor>
    <text evidence="9">Binds 1 zinc ion.</text>
</comment>
<keyword evidence="4 9" id="KW-0378">Hydrolase</keyword>
<dbReference type="PANTHER" id="PTHR11804:SF84">
    <property type="entry name" value="SACCHAROLYSIN"/>
    <property type="match status" value="1"/>
</dbReference>